<dbReference type="EMBL" id="LR796439">
    <property type="protein sequence ID" value="CAB4144781.1"/>
    <property type="molecule type" value="Genomic_DNA"/>
</dbReference>
<reference evidence="3" key="1">
    <citation type="submission" date="2020-05" db="EMBL/GenBank/DDBJ databases">
        <authorList>
            <person name="Chiriac C."/>
            <person name="Salcher M."/>
            <person name="Ghai R."/>
            <person name="Kavagutti S V."/>
        </authorList>
    </citation>
    <scope>NUCLEOTIDE SEQUENCE</scope>
</reference>
<name>A0A6J5R1E7_9CAUD</name>
<dbReference type="EMBL" id="LR797505">
    <property type="protein sequence ID" value="CAB4221826.1"/>
    <property type="molecule type" value="Genomic_DNA"/>
</dbReference>
<evidence type="ECO:0000313" key="1">
    <source>
        <dbReference type="EMBL" id="CAB4144781.1"/>
    </source>
</evidence>
<evidence type="ECO:0000313" key="4">
    <source>
        <dbReference type="EMBL" id="CAB4221826.1"/>
    </source>
</evidence>
<evidence type="ECO:0000313" key="2">
    <source>
        <dbReference type="EMBL" id="CAB4180263.1"/>
    </source>
</evidence>
<dbReference type="EMBL" id="LR797152">
    <property type="protein sequence ID" value="CAB4190513.1"/>
    <property type="molecule type" value="Genomic_DNA"/>
</dbReference>
<accession>A0A6J5R1E7</accession>
<sequence>MTATIDQVLAGVVSTIQGLSLTGVTSANVVSQIVGDDEEGAGPTVAGYPAVICTCNAGETSGEGTNLRDDWVYPVTVVILSAENRSQTTNRARNFQWRQSIKRAFHNKRLSGVSGGDSLPCRVIGGTIADRPRWLQNQQAQSMRIDVTIREVRT</sequence>
<protein>
    <submittedName>
        <fullName evidence="3">Uncharacterized protein</fullName>
    </submittedName>
</protein>
<evidence type="ECO:0000313" key="3">
    <source>
        <dbReference type="EMBL" id="CAB4190513.1"/>
    </source>
</evidence>
<dbReference type="EMBL" id="LR796996">
    <property type="protein sequence ID" value="CAB4180263.1"/>
    <property type="molecule type" value="Genomic_DNA"/>
</dbReference>
<organism evidence="3">
    <name type="scientific">uncultured Caudovirales phage</name>
    <dbReference type="NCBI Taxonomy" id="2100421"/>
    <lineage>
        <taxon>Viruses</taxon>
        <taxon>Duplodnaviria</taxon>
        <taxon>Heunggongvirae</taxon>
        <taxon>Uroviricota</taxon>
        <taxon>Caudoviricetes</taxon>
        <taxon>Peduoviridae</taxon>
        <taxon>Maltschvirus</taxon>
        <taxon>Maltschvirus maltsch</taxon>
    </lineage>
</organism>
<proteinExistence type="predicted"/>
<gene>
    <name evidence="2" type="ORF">UFOVP1045_13</name>
    <name evidence="3" type="ORF">UFOVP1194_67</name>
    <name evidence="4" type="ORF">UFOVP1641_63</name>
    <name evidence="1" type="ORF">UFOVP466_66</name>
</gene>